<reference evidence="1 2" key="1">
    <citation type="submission" date="2020-05" db="EMBL/GenBank/DDBJ databases">
        <title>Complete genome sequence of Hymenobacter sp. TS19 in Coasted Sand Dune.</title>
        <authorList>
            <person name="Lee J.-H."/>
            <person name="Jung J.-H."/>
            <person name="Jeong S."/>
            <person name="Zhao L."/>
            <person name="Kim M.-K."/>
            <person name="Seo H.-S."/>
            <person name="Lim S."/>
        </authorList>
    </citation>
    <scope>NUCLEOTIDE SEQUENCE [LARGE SCALE GENOMIC DNA]</scope>
    <source>
        <strain evidence="1 2">TS19</strain>
    </source>
</reference>
<evidence type="ECO:0000313" key="2">
    <source>
        <dbReference type="Proteomes" id="UP000501623"/>
    </source>
</evidence>
<sequence length="99" mass="10757">MQNDTDNFSTGPAGVFAHIEHEGQHLTVVKLQEAYVHNPEALQQQLTQELGLASNALLLVLPSEGKPLLGQGPAEELYNNFLSKNTAAVVEQPWQPLGN</sequence>
<evidence type="ECO:0000313" key="1">
    <source>
        <dbReference type="EMBL" id="QJX45832.1"/>
    </source>
</evidence>
<dbReference type="EMBL" id="CP053538">
    <property type="protein sequence ID" value="QJX45832.1"/>
    <property type="molecule type" value="Genomic_DNA"/>
</dbReference>
<gene>
    <name evidence="1" type="ORF">HMJ29_02320</name>
</gene>
<dbReference type="Proteomes" id="UP000501623">
    <property type="component" value="Chromosome"/>
</dbReference>
<accession>A0A6M6BCZ8</accession>
<dbReference type="KEGG" id="hts:HMJ29_02320"/>
<proteinExistence type="predicted"/>
<keyword evidence="2" id="KW-1185">Reference proteome</keyword>
<dbReference type="RefSeq" id="WP_171589971.1">
    <property type="nucleotide sequence ID" value="NZ_CP053538.1"/>
</dbReference>
<protein>
    <submittedName>
        <fullName evidence="1">Uncharacterized protein</fullName>
    </submittedName>
</protein>
<dbReference type="AlphaFoldDB" id="A0A6M6BCZ8"/>
<organism evidence="1 2">
    <name type="scientific">Hymenobacter taeanensis</name>
    <dbReference type="NCBI Taxonomy" id="2735321"/>
    <lineage>
        <taxon>Bacteria</taxon>
        <taxon>Pseudomonadati</taxon>
        <taxon>Bacteroidota</taxon>
        <taxon>Cytophagia</taxon>
        <taxon>Cytophagales</taxon>
        <taxon>Hymenobacteraceae</taxon>
        <taxon>Hymenobacter</taxon>
    </lineage>
</organism>
<name>A0A6M6BCZ8_9BACT</name>